<organism evidence="2 3">
    <name type="scientific">Gemmobacter fulvus</name>
    <dbReference type="NCBI Taxonomy" id="2840474"/>
    <lineage>
        <taxon>Bacteria</taxon>
        <taxon>Pseudomonadati</taxon>
        <taxon>Pseudomonadota</taxon>
        <taxon>Alphaproteobacteria</taxon>
        <taxon>Rhodobacterales</taxon>
        <taxon>Paracoccaceae</taxon>
        <taxon>Gemmobacter</taxon>
    </lineage>
</organism>
<dbReference type="KEGG" id="gfu:KM031_11780"/>
<gene>
    <name evidence="2" type="ORF">KM031_11780</name>
</gene>
<dbReference type="RefSeq" id="WP_215504715.1">
    <property type="nucleotide sequence ID" value="NZ_CP076361.1"/>
</dbReference>
<dbReference type="AlphaFoldDB" id="A0A975P644"/>
<feature type="chain" id="PRO_5037432623" evidence="1">
    <location>
        <begin position="19"/>
        <end position="145"/>
    </location>
</feature>
<keyword evidence="1" id="KW-0732">Signal</keyword>
<protein>
    <submittedName>
        <fullName evidence="2">Uncharacterized protein</fullName>
    </submittedName>
</protein>
<reference evidence="2" key="1">
    <citation type="submission" date="2021-06" db="EMBL/GenBank/DDBJ databases">
        <title>Direct submission.</title>
        <authorList>
            <person name="Lee C.-S."/>
            <person name="Jin L."/>
        </authorList>
    </citation>
    <scope>NUCLEOTIDE SEQUENCE</scope>
    <source>
        <strain evidence="2">Con5</strain>
    </source>
</reference>
<evidence type="ECO:0000313" key="2">
    <source>
        <dbReference type="EMBL" id="QWK89521.1"/>
    </source>
</evidence>
<name>A0A975P644_9RHOB</name>
<evidence type="ECO:0000313" key="3">
    <source>
        <dbReference type="Proteomes" id="UP000679352"/>
    </source>
</evidence>
<sequence>MRHLAPLLLMLTSLPALADTSPVTLNLSFDAAARSKIADSHEMVTVTVWYEGEPTAAGKGRANEIGLVDLGSETYVVAPVDQTIILGGARDGLPLSLVKDPMLTVNVYTARQVFEDNLLDCGLVSGPVAELAGKTHAIHCTLIGQ</sequence>
<feature type="signal peptide" evidence="1">
    <location>
        <begin position="1"/>
        <end position="18"/>
    </location>
</feature>
<dbReference type="Proteomes" id="UP000679352">
    <property type="component" value="Chromosome"/>
</dbReference>
<proteinExistence type="predicted"/>
<dbReference type="EMBL" id="CP076361">
    <property type="protein sequence ID" value="QWK89521.1"/>
    <property type="molecule type" value="Genomic_DNA"/>
</dbReference>
<accession>A0A975P644</accession>
<keyword evidence="3" id="KW-1185">Reference proteome</keyword>
<evidence type="ECO:0000256" key="1">
    <source>
        <dbReference type="SAM" id="SignalP"/>
    </source>
</evidence>